<organism evidence="1 2">
    <name type="scientific">Filimonas zeae</name>
    <dbReference type="NCBI Taxonomy" id="1737353"/>
    <lineage>
        <taxon>Bacteria</taxon>
        <taxon>Pseudomonadati</taxon>
        <taxon>Bacteroidota</taxon>
        <taxon>Chitinophagia</taxon>
        <taxon>Chitinophagales</taxon>
        <taxon>Chitinophagaceae</taxon>
        <taxon>Filimonas</taxon>
    </lineage>
</organism>
<name>A0A917ITM4_9BACT</name>
<accession>A0A917ITM4</accession>
<gene>
    <name evidence="1" type="ORF">GCM10011379_13510</name>
</gene>
<sequence length="77" mass="8963">MRVKFSISYKDKPIDVETEDCLLFRLQYPNGSSKKMTFEFSSDCDFQWSFVTGPSQASEEAQEIGRQIEPRILSFIE</sequence>
<proteinExistence type="predicted"/>
<dbReference type="EMBL" id="BMIB01000002">
    <property type="protein sequence ID" value="GGH63047.1"/>
    <property type="molecule type" value="Genomic_DNA"/>
</dbReference>
<reference evidence="1" key="1">
    <citation type="journal article" date="2014" name="Int. J. Syst. Evol. Microbiol.">
        <title>Complete genome sequence of Corynebacterium casei LMG S-19264T (=DSM 44701T), isolated from a smear-ripened cheese.</title>
        <authorList>
            <consortium name="US DOE Joint Genome Institute (JGI-PGF)"/>
            <person name="Walter F."/>
            <person name="Albersmeier A."/>
            <person name="Kalinowski J."/>
            <person name="Ruckert C."/>
        </authorList>
    </citation>
    <scope>NUCLEOTIDE SEQUENCE</scope>
    <source>
        <strain evidence="1">CGMCC 1.15290</strain>
    </source>
</reference>
<dbReference type="Proteomes" id="UP000627292">
    <property type="component" value="Unassembled WGS sequence"/>
</dbReference>
<keyword evidence="2" id="KW-1185">Reference proteome</keyword>
<protein>
    <submittedName>
        <fullName evidence="1">Uncharacterized protein</fullName>
    </submittedName>
</protein>
<evidence type="ECO:0000313" key="1">
    <source>
        <dbReference type="EMBL" id="GGH63047.1"/>
    </source>
</evidence>
<comment type="caution">
    <text evidence="1">The sequence shown here is derived from an EMBL/GenBank/DDBJ whole genome shotgun (WGS) entry which is preliminary data.</text>
</comment>
<evidence type="ECO:0000313" key="2">
    <source>
        <dbReference type="Proteomes" id="UP000627292"/>
    </source>
</evidence>
<dbReference type="AlphaFoldDB" id="A0A917ITM4"/>
<reference evidence="1" key="2">
    <citation type="submission" date="2020-09" db="EMBL/GenBank/DDBJ databases">
        <authorList>
            <person name="Sun Q."/>
            <person name="Zhou Y."/>
        </authorList>
    </citation>
    <scope>NUCLEOTIDE SEQUENCE</scope>
    <source>
        <strain evidence="1">CGMCC 1.15290</strain>
    </source>
</reference>